<name>A0A8I0N5A2_BRUAN</name>
<evidence type="ECO:0000313" key="2">
    <source>
        <dbReference type="Proteomes" id="UP000642265"/>
    </source>
</evidence>
<evidence type="ECO:0000313" key="1">
    <source>
        <dbReference type="EMBL" id="MBE0561813.1"/>
    </source>
</evidence>
<dbReference type="AlphaFoldDB" id="A0A8I0N5A2"/>
<dbReference type="EMBL" id="JACZKO010000038">
    <property type="protein sequence ID" value="MBE0561813.1"/>
    <property type="molecule type" value="Genomic_DNA"/>
</dbReference>
<protein>
    <submittedName>
        <fullName evidence="1">Uncharacterized protein</fullName>
    </submittedName>
</protein>
<gene>
    <name evidence="1" type="ORF">IH622_13505</name>
</gene>
<organism evidence="1 2">
    <name type="scientific">Brucella anthropi</name>
    <name type="common">Ochrobactrum anthropi</name>
    <dbReference type="NCBI Taxonomy" id="529"/>
    <lineage>
        <taxon>Bacteria</taxon>
        <taxon>Pseudomonadati</taxon>
        <taxon>Pseudomonadota</taxon>
        <taxon>Alphaproteobacteria</taxon>
        <taxon>Hyphomicrobiales</taxon>
        <taxon>Brucellaceae</taxon>
        <taxon>Brucella/Ochrobactrum group</taxon>
        <taxon>Brucella</taxon>
    </lineage>
</organism>
<sequence>MKKADVFYNHLAQFKVQGLHGGMGTVLLAPGTILLRDSVWTTDELREFEDYWSKQPQIQLDLAAALTAAAKRVVDEYMAKGTAQAM</sequence>
<reference evidence="1" key="1">
    <citation type="submission" date="2020-09" db="EMBL/GenBank/DDBJ databases">
        <authorList>
            <person name="Dalcin Martins P."/>
        </authorList>
    </citation>
    <scope>NUCLEOTIDE SEQUENCE</scope>
    <source>
        <strain evidence="1">MAG47</strain>
    </source>
</reference>
<dbReference type="Proteomes" id="UP000642265">
    <property type="component" value="Unassembled WGS sequence"/>
</dbReference>
<accession>A0A8I0N5A2</accession>
<comment type="caution">
    <text evidence="1">The sequence shown here is derived from an EMBL/GenBank/DDBJ whole genome shotgun (WGS) entry which is preliminary data.</text>
</comment>
<reference evidence="1" key="2">
    <citation type="submission" date="2020-10" db="EMBL/GenBank/DDBJ databases">
        <title>Enrichment of novel Verrucomicrobia, Bacteroidetes and Krumholzibacteria in an oxygen-limited, methane- and iron-fed bioreactor inoculated with Bothnian Sea sediments.</title>
        <authorList>
            <person name="Martins P.D."/>
            <person name="de Jong A."/>
            <person name="Lenstra W.K."/>
            <person name="van Helmond N.A.G.M."/>
            <person name="Slomp C.P."/>
            <person name="Jetten M.S.M."/>
            <person name="Welte C.U."/>
            <person name="Rasigraf O."/>
        </authorList>
    </citation>
    <scope>NUCLEOTIDE SEQUENCE</scope>
    <source>
        <strain evidence="1">MAG47</strain>
    </source>
</reference>
<proteinExistence type="predicted"/>